<sequence length="781" mass="86707">MPLLGLHSPRRAARLPRASVGHWATPSHSRGLELEVNGDPEVPSFESTSDGVGNGNGNGNSDGLVSPDYVSIVALVVSLIALLGTIAQVLQQYYASATGFSNCGESVMGDWHQSKRRIFRPTELRFEVQFEAPVLFVCPPANRRAPIRNAPILPISGSKESIKATRTPPSSEENENRNPVPPAQGNNVHTADNERATWVTLLSELQLMERDSQDWLQAQYGINTLNIPPYTQREAEYGGRTLVVALQVKRRSWDTMPAGVQKPYATTTMCHLLEIAAIMGIYWREFDRSRDRYRAEGNGYMLTGEKVADLGIVFTFQLCGKRRFKENRVIPVHEVKELCCGVVTTIFREGTDNSMLELLELLDDSRDLNWLQLGSRNEIAESLVLLGCNTATASYFRNEHKKHSHLFPVVFELVGMLGRALHIRNTGFRMVPNPTPYRWDKKFFLLRKLLTEFRIALQNDELTRQTDRVARLTNLAEGVERAMRGFAAADHELVLLETLHDALDECEGYLKEQVPREQLKLVLREHFNVVMRLLNSSSSSVSGRAARASDVDDGGEDEDGDGDDDDGDGRQQQQQRHARHFDELNSASPEERQVKFMEIYFAVILPAVKEKAVRAHRRRHSTRDSGVAGSVFCGAASMHSRDWSAGSVQSGGAVLQATATATGVDLADGYEAGLPWVPATLAHAESVPMVPLLRVSHQLEAAAAGGGLTARNPLRRHGTMGEAQGGGRAGAEERLDERASNIWCTLVFRMLCYLLLHDFDQKDVQIPKSELVGSRLPVYIT</sequence>
<name>A0AAD9MF82_9PEZI</name>
<gene>
    <name evidence="2" type="ORF">P8C59_009064</name>
</gene>
<organism evidence="2 3">
    <name type="scientific">Phyllachora maydis</name>
    <dbReference type="NCBI Taxonomy" id="1825666"/>
    <lineage>
        <taxon>Eukaryota</taxon>
        <taxon>Fungi</taxon>
        <taxon>Dikarya</taxon>
        <taxon>Ascomycota</taxon>
        <taxon>Pezizomycotina</taxon>
        <taxon>Sordariomycetes</taxon>
        <taxon>Sordariomycetidae</taxon>
        <taxon>Phyllachorales</taxon>
        <taxon>Phyllachoraceae</taxon>
        <taxon>Phyllachora</taxon>
    </lineage>
</organism>
<evidence type="ECO:0008006" key="4">
    <source>
        <dbReference type="Google" id="ProtNLM"/>
    </source>
</evidence>
<dbReference type="Proteomes" id="UP001217918">
    <property type="component" value="Unassembled WGS sequence"/>
</dbReference>
<protein>
    <recommendedName>
        <fullName evidence="4">Modin</fullName>
    </recommendedName>
</protein>
<feature type="compositionally biased region" description="Acidic residues" evidence="1">
    <location>
        <begin position="551"/>
        <end position="567"/>
    </location>
</feature>
<evidence type="ECO:0000256" key="1">
    <source>
        <dbReference type="SAM" id="MobiDB-lite"/>
    </source>
</evidence>
<proteinExistence type="predicted"/>
<feature type="region of interest" description="Disordered" evidence="1">
    <location>
        <begin position="542"/>
        <end position="587"/>
    </location>
</feature>
<evidence type="ECO:0000313" key="2">
    <source>
        <dbReference type="EMBL" id="KAK2074894.1"/>
    </source>
</evidence>
<dbReference type="AlphaFoldDB" id="A0AAD9MF82"/>
<accession>A0AAD9MF82</accession>
<reference evidence="2" key="1">
    <citation type="journal article" date="2023" name="Mol. Plant Microbe Interact.">
        <title>Elucidating the Obligate Nature and Biological Capacity of an Invasive Fungal Corn Pathogen.</title>
        <authorList>
            <person name="MacCready J.S."/>
            <person name="Roggenkamp E.M."/>
            <person name="Gdanetz K."/>
            <person name="Chilvers M.I."/>
        </authorList>
    </citation>
    <scope>NUCLEOTIDE SEQUENCE</scope>
    <source>
        <strain evidence="2">PM02</strain>
    </source>
</reference>
<keyword evidence="3" id="KW-1185">Reference proteome</keyword>
<feature type="region of interest" description="Disordered" evidence="1">
    <location>
        <begin position="158"/>
        <end position="191"/>
    </location>
</feature>
<evidence type="ECO:0000313" key="3">
    <source>
        <dbReference type="Proteomes" id="UP001217918"/>
    </source>
</evidence>
<feature type="region of interest" description="Disordered" evidence="1">
    <location>
        <begin position="710"/>
        <end position="732"/>
    </location>
</feature>
<feature type="region of interest" description="Disordered" evidence="1">
    <location>
        <begin position="29"/>
        <end position="60"/>
    </location>
</feature>
<comment type="caution">
    <text evidence="2">The sequence shown here is derived from an EMBL/GenBank/DDBJ whole genome shotgun (WGS) entry which is preliminary data.</text>
</comment>
<dbReference type="EMBL" id="JAQQPM010000008">
    <property type="protein sequence ID" value="KAK2074894.1"/>
    <property type="molecule type" value="Genomic_DNA"/>
</dbReference>